<feature type="coiled-coil region" evidence="8">
    <location>
        <begin position="389"/>
        <end position="416"/>
    </location>
</feature>
<feature type="domain" description="Kinesin motor" evidence="10">
    <location>
        <begin position="16"/>
        <end position="369"/>
    </location>
</feature>
<evidence type="ECO:0000256" key="2">
    <source>
        <dbReference type="ARBA" id="ARBA00022741"/>
    </source>
</evidence>
<evidence type="ECO:0000256" key="7">
    <source>
        <dbReference type="RuleBase" id="RU000394"/>
    </source>
</evidence>
<keyword evidence="3 6" id="KW-0067">ATP-binding</keyword>
<evidence type="ECO:0000256" key="4">
    <source>
        <dbReference type="ARBA" id="ARBA00023054"/>
    </source>
</evidence>
<dbReference type="PROSITE" id="PS00411">
    <property type="entry name" value="KINESIN_MOTOR_1"/>
    <property type="match status" value="1"/>
</dbReference>
<dbReference type="Gene3D" id="3.40.850.10">
    <property type="entry name" value="Kinesin motor domain"/>
    <property type="match status" value="1"/>
</dbReference>
<dbReference type="InterPro" id="IPR036961">
    <property type="entry name" value="Kinesin_motor_dom_sf"/>
</dbReference>
<evidence type="ECO:0000256" key="5">
    <source>
        <dbReference type="ARBA" id="ARBA00023175"/>
    </source>
</evidence>
<feature type="region of interest" description="Disordered" evidence="9">
    <location>
        <begin position="442"/>
        <end position="496"/>
    </location>
</feature>
<dbReference type="PROSITE" id="PS50067">
    <property type="entry name" value="KINESIN_MOTOR_2"/>
    <property type="match status" value="1"/>
</dbReference>
<gene>
    <name evidence="11" type="ORF">TL16_g00689</name>
</gene>
<dbReference type="InterPro" id="IPR001752">
    <property type="entry name" value="Kinesin_motor_dom"/>
</dbReference>
<dbReference type="PANTHER" id="PTHR47968">
    <property type="entry name" value="CENTROMERE PROTEIN E"/>
    <property type="match status" value="1"/>
</dbReference>
<keyword evidence="1 7" id="KW-0493">Microtubule</keyword>
<keyword evidence="5 6" id="KW-0505">Motor protein</keyword>
<sequence>MPVNKCARTASLAGNNMLVAVRMRPLSKKEIQTGEKSCCQVLGSKIVAITKAKRPGAVLKSEMGSVNEYQFDEAFDEKVPQSEVYKRTAARLIPSVLEGFNVTVFAYGATGAGKTHTMMGSERMDAERATGAEGGGTCGIIPLTLIDIFKGMEQKQAEADLPDEKWGLSVSYLEVYNEKIRDLLEPSGINLPVQEDPKAGIVGVGGLAKRTASNSDQVMQLLRYGNTNRRTHATDANATSSRSHAVLQIIMRQSWSNSKGKNITRESRVNLIDLAGSERAGKTNNRGKRLQEGANINRSLLALANCINALAQGTTRKNAKYRDSKLTHLLESSLEGQCKLIIIANINPSDQMFEDSHNTLKYANRAKCMKIDPKVVRLQERDLAWPEREKNLQRQREAKAQENDNLKQQVEALQAMLNGNCPVLPNNGMDVLSNLKIQVANDENNNNRGAKSAVPVPPAGPSPTNSCPGVRGGKRSRIKRTKSMSSASSVASLDSGAVAGNKKRPAFYRRRSAMDIPDSNLVSINEDKSVKEGRGEQAQESMFDIDIDDIQLEEEGVKLPEIARGSSEKSLMDMSDISDISAHESIIQNGFDAEAPVGDRLGALESKVMGMAQSRKLMLDFITNLQAQKDDAEAEKEEARKRAEKAEREILEQKALVNKLQAMVELERANVLQAQKDKVFADEQRKAVFRKTGLQDDDDVGVEEEEGVLPEPLDLNTIRIENSGEGPRTDGVVSSRTPPRARSDSSDSNGSGGRPVTGGRRIVQRNKKVLGDSNSGNVVRQEQKNAGGKPVKPSAFFRPQANNENMGMGLEGVGYGIVGTG</sequence>
<dbReference type="Pfam" id="PF00225">
    <property type="entry name" value="Kinesin"/>
    <property type="match status" value="1"/>
</dbReference>
<name>A0A9W6Z8S1_9STRA</name>
<evidence type="ECO:0000256" key="8">
    <source>
        <dbReference type="SAM" id="Coils"/>
    </source>
</evidence>
<dbReference type="EMBL" id="BLQM01000013">
    <property type="protein sequence ID" value="GMH50082.1"/>
    <property type="molecule type" value="Genomic_DNA"/>
</dbReference>
<feature type="binding site" evidence="6">
    <location>
        <begin position="108"/>
        <end position="115"/>
    </location>
    <ligand>
        <name>ATP</name>
        <dbReference type="ChEBI" id="CHEBI:30616"/>
    </ligand>
</feature>
<protein>
    <recommendedName>
        <fullName evidence="7">Kinesin-like protein</fullName>
    </recommendedName>
</protein>
<feature type="compositionally biased region" description="Low complexity" evidence="9">
    <location>
        <begin position="483"/>
        <end position="496"/>
    </location>
</feature>
<evidence type="ECO:0000256" key="1">
    <source>
        <dbReference type="ARBA" id="ARBA00022701"/>
    </source>
</evidence>
<evidence type="ECO:0000259" key="10">
    <source>
        <dbReference type="PROSITE" id="PS50067"/>
    </source>
</evidence>
<dbReference type="PANTHER" id="PTHR47968:SF13">
    <property type="entry name" value="KINESIN-LIKE PROTEIN KIF19 ISOFORM X1"/>
    <property type="match status" value="1"/>
</dbReference>
<evidence type="ECO:0000256" key="6">
    <source>
        <dbReference type="PROSITE-ProRule" id="PRU00283"/>
    </source>
</evidence>
<dbReference type="InterPro" id="IPR027640">
    <property type="entry name" value="Kinesin-like_fam"/>
</dbReference>
<dbReference type="SUPFAM" id="SSF52540">
    <property type="entry name" value="P-loop containing nucleoside triphosphate hydrolases"/>
    <property type="match status" value="1"/>
</dbReference>
<dbReference type="GO" id="GO:0007018">
    <property type="term" value="P:microtubule-based movement"/>
    <property type="evidence" value="ECO:0007669"/>
    <property type="project" value="InterPro"/>
</dbReference>
<proteinExistence type="inferred from homology"/>
<feature type="compositionally biased region" description="Basic residues" evidence="9">
    <location>
        <begin position="472"/>
        <end position="482"/>
    </location>
</feature>
<accession>A0A9W6Z8S1</accession>
<dbReference type="InterPro" id="IPR027417">
    <property type="entry name" value="P-loop_NTPase"/>
</dbReference>
<keyword evidence="2 6" id="KW-0547">Nucleotide-binding</keyword>
<dbReference type="PRINTS" id="PR00380">
    <property type="entry name" value="KINESINHEAVY"/>
</dbReference>
<dbReference type="SMART" id="SM00129">
    <property type="entry name" value="KISc"/>
    <property type="match status" value="1"/>
</dbReference>
<organism evidence="11 12">
    <name type="scientific">Triparma laevis f. inornata</name>
    <dbReference type="NCBI Taxonomy" id="1714386"/>
    <lineage>
        <taxon>Eukaryota</taxon>
        <taxon>Sar</taxon>
        <taxon>Stramenopiles</taxon>
        <taxon>Ochrophyta</taxon>
        <taxon>Bolidophyceae</taxon>
        <taxon>Parmales</taxon>
        <taxon>Triparmaceae</taxon>
        <taxon>Triparma</taxon>
    </lineage>
</organism>
<feature type="region of interest" description="Disordered" evidence="9">
    <location>
        <begin position="697"/>
        <end position="794"/>
    </location>
</feature>
<dbReference type="GO" id="GO:0003777">
    <property type="term" value="F:microtubule motor activity"/>
    <property type="evidence" value="ECO:0007669"/>
    <property type="project" value="InterPro"/>
</dbReference>
<dbReference type="AlphaFoldDB" id="A0A9W6Z8S1"/>
<dbReference type="InterPro" id="IPR019821">
    <property type="entry name" value="Kinesin_motor_CS"/>
</dbReference>
<evidence type="ECO:0000256" key="3">
    <source>
        <dbReference type="ARBA" id="ARBA00022840"/>
    </source>
</evidence>
<dbReference type="GO" id="GO:0008017">
    <property type="term" value="F:microtubule binding"/>
    <property type="evidence" value="ECO:0007669"/>
    <property type="project" value="InterPro"/>
</dbReference>
<dbReference type="Proteomes" id="UP001162640">
    <property type="component" value="Unassembled WGS sequence"/>
</dbReference>
<evidence type="ECO:0000256" key="9">
    <source>
        <dbReference type="SAM" id="MobiDB-lite"/>
    </source>
</evidence>
<keyword evidence="4 8" id="KW-0175">Coiled coil</keyword>
<dbReference type="GO" id="GO:0005524">
    <property type="term" value="F:ATP binding"/>
    <property type="evidence" value="ECO:0007669"/>
    <property type="project" value="UniProtKB-UniRule"/>
</dbReference>
<reference evidence="12" key="1">
    <citation type="journal article" date="2023" name="Commun. Biol.">
        <title>Genome analysis of Parmales, the sister group of diatoms, reveals the evolutionary specialization of diatoms from phago-mixotrophs to photoautotrophs.</title>
        <authorList>
            <person name="Ban H."/>
            <person name="Sato S."/>
            <person name="Yoshikawa S."/>
            <person name="Yamada K."/>
            <person name="Nakamura Y."/>
            <person name="Ichinomiya M."/>
            <person name="Sato N."/>
            <person name="Blanc-Mathieu R."/>
            <person name="Endo H."/>
            <person name="Kuwata A."/>
            <person name="Ogata H."/>
        </authorList>
    </citation>
    <scope>NUCLEOTIDE SEQUENCE [LARGE SCALE GENOMIC DNA]</scope>
</reference>
<feature type="compositionally biased region" description="Acidic residues" evidence="9">
    <location>
        <begin position="697"/>
        <end position="708"/>
    </location>
</feature>
<evidence type="ECO:0000313" key="12">
    <source>
        <dbReference type="Proteomes" id="UP001162640"/>
    </source>
</evidence>
<feature type="coiled-coil region" evidence="8">
    <location>
        <begin position="622"/>
        <end position="677"/>
    </location>
</feature>
<dbReference type="GO" id="GO:0005874">
    <property type="term" value="C:microtubule"/>
    <property type="evidence" value="ECO:0007669"/>
    <property type="project" value="UniProtKB-KW"/>
</dbReference>
<comment type="similarity">
    <text evidence="6 7">Belongs to the TRAFAC class myosin-kinesin ATPase superfamily. Kinesin family.</text>
</comment>
<comment type="caution">
    <text evidence="11">The sequence shown here is derived from an EMBL/GenBank/DDBJ whole genome shotgun (WGS) entry which is preliminary data.</text>
</comment>
<evidence type="ECO:0000313" key="11">
    <source>
        <dbReference type="EMBL" id="GMH50082.1"/>
    </source>
</evidence>